<name>A0A9C6WTW8_ARADU</name>
<dbReference type="SMART" id="SM00571">
    <property type="entry name" value="DDT"/>
    <property type="match status" value="1"/>
</dbReference>
<dbReference type="KEGG" id="adu:127745659"/>
<dbReference type="PANTHER" id="PTHR46508">
    <property type="entry name" value="PHD FINGER FAMILY PROTEIN"/>
    <property type="match status" value="1"/>
</dbReference>
<evidence type="ECO:0000256" key="1">
    <source>
        <dbReference type="ARBA" id="ARBA00004123"/>
    </source>
</evidence>
<evidence type="ECO:0000256" key="2">
    <source>
        <dbReference type="ARBA" id="ARBA00023242"/>
    </source>
</evidence>
<organism evidence="4 5">
    <name type="scientific">Arachis duranensis</name>
    <name type="common">Wild peanut</name>
    <dbReference type="NCBI Taxonomy" id="130453"/>
    <lineage>
        <taxon>Eukaryota</taxon>
        <taxon>Viridiplantae</taxon>
        <taxon>Streptophyta</taxon>
        <taxon>Embryophyta</taxon>
        <taxon>Tracheophyta</taxon>
        <taxon>Spermatophyta</taxon>
        <taxon>Magnoliopsida</taxon>
        <taxon>eudicotyledons</taxon>
        <taxon>Gunneridae</taxon>
        <taxon>Pentapetalae</taxon>
        <taxon>rosids</taxon>
        <taxon>fabids</taxon>
        <taxon>Fabales</taxon>
        <taxon>Fabaceae</taxon>
        <taxon>Papilionoideae</taxon>
        <taxon>50 kb inversion clade</taxon>
        <taxon>dalbergioids sensu lato</taxon>
        <taxon>Dalbergieae</taxon>
        <taxon>Pterocarpus clade</taxon>
        <taxon>Arachis</taxon>
    </lineage>
</organism>
<dbReference type="AlphaFoldDB" id="A0A9C6WTW8"/>
<dbReference type="PROSITE" id="PS50827">
    <property type="entry name" value="DDT"/>
    <property type="match status" value="1"/>
</dbReference>
<proteinExistence type="predicted"/>
<accession>A0A9C6WTW8</accession>
<comment type="subcellular location">
    <subcellularLocation>
        <location evidence="1">Nucleus</location>
    </subcellularLocation>
</comment>
<feature type="domain" description="DDT" evidence="3">
    <location>
        <begin position="117"/>
        <end position="177"/>
    </location>
</feature>
<dbReference type="Pfam" id="PF02791">
    <property type="entry name" value="DDT"/>
    <property type="match status" value="1"/>
</dbReference>
<protein>
    <submittedName>
        <fullName evidence="5">Uncharacterized protein LOC127745659</fullName>
    </submittedName>
</protein>
<dbReference type="GeneID" id="127745659"/>
<reference evidence="4" key="1">
    <citation type="journal article" date="2016" name="Nat. Genet.">
        <title>The genome sequences of Arachis duranensis and Arachis ipaensis, the diploid ancestors of cultivated peanut.</title>
        <authorList>
            <person name="Bertioli D.J."/>
            <person name="Cannon S.B."/>
            <person name="Froenicke L."/>
            <person name="Huang G."/>
            <person name="Farmer A.D."/>
            <person name="Cannon E.K."/>
            <person name="Liu X."/>
            <person name="Gao D."/>
            <person name="Clevenger J."/>
            <person name="Dash S."/>
            <person name="Ren L."/>
            <person name="Moretzsohn M.C."/>
            <person name="Shirasawa K."/>
            <person name="Huang W."/>
            <person name="Vidigal B."/>
            <person name="Abernathy B."/>
            <person name="Chu Y."/>
            <person name="Niederhuth C.E."/>
            <person name="Umale P."/>
            <person name="Araujo A.C."/>
            <person name="Kozik A."/>
            <person name="Kim K.D."/>
            <person name="Burow M.D."/>
            <person name="Varshney R.K."/>
            <person name="Wang X."/>
            <person name="Zhang X."/>
            <person name="Barkley N."/>
            <person name="Guimaraes P.M."/>
            <person name="Isobe S."/>
            <person name="Guo B."/>
            <person name="Liao B."/>
            <person name="Stalker H.T."/>
            <person name="Schmitz R.J."/>
            <person name="Scheffler B.E."/>
            <person name="Leal-Bertioli S.C."/>
            <person name="Xun X."/>
            <person name="Jackson S.A."/>
            <person name="Michelmore R."/>
            <person name="Ozias-Akins P."/>
        </authorList>
    </citation>
    <scope>NUCLEOTIDE SEQUENCE [LARGE SCALE GENOMIC DNA]</scope>
    <source>
        <strain evidence="4">cv. V14167</strain>
    </source>
</reference>
<dbReference type="InterPro" id="IPR018501">
    <property type="entry name" value="DDT_dom"/>
</dbReference>
<dbReference type="Proteomes" id="UP000515211">
    <property type="component" value="Chromosome 3"/>
</dbReference>
<gene>
    <name evidence="5" type="primary">LOC127745659</name>
</gene>
<evidence type="ECO:0000313" key="4">
    <source>
        <dbReference type="Proteomes" id="UP000515211"/>
    </source>
</evidence>
<reference evidence="5" key="2">
    <citation type="submission" date="2025-08" db="UniProtKB">
        <authorList>
            <consortium name="RefSeq"/>
        </authorList>
    </citation>
    <scope>IDENTIFICATION</scope>
    <source>
        <tissue evidence="5">Whole plant</tissue>
    </source>
</reference>
<evidence type="ECO:0000259" key="3">
    <source>
        <dbReference type="PROSITE" id="PS50827"/>
    </source>
</evidence>
<keyword evidence="2" id="KW-0539">Nucleus</keyword>
<keyword evidence="4" id="KW-1185">Reference proteome</keyword>
<dbReference type="PANTHER" id="PTHR46508:SF5">
    <property type="entry name" value="PHD-FINGER AND DNA BINDING DOMAIN-CONTAINING PROTEIN"/>
    <property type="match status" value="1"/>
</dbReference>
<dbReference type="GO" id="GO:0005634">
    <property type="term" value="C:nucleus"/>
    <property type="evidence" value="ECO:0007669"/>
    <property type="project" value="UniProtKB-SubCell"/>
</dbReference>
<dbReference type="RefSeq" id="XP_052114738.1">
    <property type="nucleotide sequence ID" value="XM_052258778.1"/>
</dbReference>
<sequence>MNEGSLGGEKLQRECNFDLNVEVCEDVKETCVNVANGNGIYEATVISGKMGQLQRDMTNLNQRSMEVDDVRSDLNDVSKDSTPKDVPVTVISGHEQSKIFQAKLQLPSSSQDLNSDDVHVLEVFSIYACLRSFNTLLILSPFTLEDLVAALKSKILSILFDSIHVSILETLKKHLEYLSNEGILIEIFWTLSHDLFSWPSIF</sequence>
<evidence type="ECO:0000313" key="5">
    <source>
        <dbReference type="RefSeq" id="XP_052114738.1"/>
    </source>
</evidence>